<protein>
    <submittedName>
        <fullName evidence="8">DNA-invertase</fullName>
    </submittedName>
</protein>
<dbReference type="AlphaFoldDB" id="A0A511VFC5"/>
<gene>
    <name evidence="8" type="primary">pin</name>
    <name evidence="8" type="ORF">ADA01nite_34020</name>
</gene>
<dbReference type="Gene3D" id="3.40.50.1390">
    <property type="entry name" value="Resolvase, N-terminal catalytic domain"/>
    <property type="match status" value="1"/>
</dbReference>
<sequence>MKIGYARVSTLDQNLDMQIDALRAAGCERIYEEKMSGKKDDRPELQRCLDALREGDTLVVYKLDRLGRSTFKLLELTQEFEKRGIEFVSLRDNIDTSTAIGKAMFRMLAVLAEMERDIIAERTTAGLQAARARGRLGGRPKADKRKVATALALYDAKEMSISEILEETGISKATLYRAIKERDTKKSGHNEH</sequence>
<dbReference type="SMART" id="SM00857">
    <property type="entry name" value="Resolvase"/>
    <property type="match status" value="1"/>
</dbReference>
<dbReference type="PROSITE" id="PS51736">
    <property type="entry name" value="RECOMBINASES_3"/>
    <property type="match status" value="1"/>
</dbReference>
<dbReference type="CDD" id="cd03768">
    <property type="entry name" value="SR_ResInv"/>
    <property type="match status" value="1"/>
</dbReference>
<keyword evidence="2" id="KW-0229">DNA integration</keyword>
<dbReference type="GO" id="GO:0015074">
    <property type="term" value="P:DNA integration"/>
    <property type="evidence" value="ECO:0007669"/>
    <property type="project" value="UniProtKB-KW"/>
</dbReference>
<comment type="caution">
    <text evidence="8">The sequence shown here is derived from an EMBL/GenBank/DDBJ whole genome shotgun (WGS) entry which is preliminary data.</text>
</comment>
<dbReference type="PANTHER" id="PTHR30461">
    <property type="entry name" value="DNA-INVERTASE FROM LAMBDOID PROPHAGE"/>
    <property type="match status" value="1"/>
</dbReference>
<name>A0A511VFC5_9BACL</name>
<comment type="similarity">
    <text evidence="1">Belongs to the site-specific recombinase resolvase family.</text>
</comment>
<evidence type="ECO:0000256" key="5">
    <source>
        <dbReference type="PIRSR" id="PIRSR606118-50"/>
    </source>
</evidence>
<dbReference type="OrthoDB" id="9797501at2"/>
<feature type="domain" description="Resolvase/invertase-type recombinase catalytic" evidence="7">
    <location>
        <begin position="1"/>
        <end position="134"/>
    </location>
</feature>
<reference evidence="8 9" key="1">
    <citation type="submission" date="2019-07" db="EMBL/GenBank/DDBJ databases">
        <title>Whole genome shotgun sequence of Aneurinibacillus danicus NBRC 102444.</title>
        <authorList>
            <person name="Hosoyama A."/>
            <person name="Uohara A."/>
            <person name="Ohji S."/>
            <person name="Ichikawa N."/>
        </authorList>
    </citation>
    <scope>NUCLEOTIDE SEQUENCE [LARGE SCALE GENOMIC DNA]</scope>
    <source>
        <strain evidence="8 9">NBRC 102444</strain>
    </source>
</reference>
<dbReference type="Gene3D" id="1.10.10.60">
    <property type="entry name" value="Homeodomain-like"/>
    <property type="match status" value="1"/>
</dbReference>
<evidence type="ECO:0000313" key="9">
    <source>
        <dbReference type="Proteomes" id="UP000321157"/>
    </source>
</evidence>
<dbReference type="Proteomes" id="UP000321157">
    <property type="component" value="Unassembled WGS sequence"/>
</dbReference>
<dbReference type="InterPro" id="IPR006118">
    <property type="entry name" value="Recombinase_CS"/>
</dbReference>
<evidence type="ECO:0000256" key="6">
    <source>
        <dbReference type="PROSITE-ProRule" id="PRU10137"/>
    </source>
</evidence>
<keyword evidence="4" id="KW-0233">DNA recombination</keyword>
<dbReference type="RefSeq" id="WP_146811447.1">
    <property type="nucleotide sequence ID" value="NZ_BJXX01000159.1"/>
</dbReference>
<dbReference type="InterPro" id="IPR006119">
    <property type="entry name" value="Resolv_N"/>
</dbReference>
<evidence type="ECO:0000256" key="1">
    <source>
        <dbReference type="ARBA" id="ARBA00009913"/>
    </source>
</evidence>
<evidence type="ECO:0000259" key="7">
    <source>
        <dbReference type="PROSITE" id="PS51736"/>
    </source>
</evidence>
<dbReference type="PANTHER" id="PTHR30461:SF2">
    <property type="entry name" value="SERINE RECOMBINASE PINE-RELATED"/>
    <property type="match status" value="1"/>
</dbReference>
<dbReference type="SUPFAM" id="SSF53041">
    <property type="entry name" value="Resolvase-like"/>
    <property type="match status" value="1"/>
</dbReference>
<evidence type="ECO:0000256" key="3">
    <source>
        <dbReference type="ARBA" id="ARBA00023125"/>
    </source>
</evidence>
<dbReference type="Pfam" id="PF00239">
    <property type="entry name" value="Resolvase"/>
    <property type="match status" value="1"/>
</dbReference>
<dbReference type="Pfam" id="PF02796">
    <property type="entry name" value="HTH_7"/>
    <property type="match status" value="1"/>
</dbReference>
<dbReference type="GO" id="GO:0003677">
    <property type="term" value="F:DNA binding"/>
    <property type="evidence" value="ECO:0007669"/>
    <property type="project" value="UniProtKB-KW"/>
</dbReference>
<dbReference type="PROSITE" id="PS00397">
    <property type="entry name" value="RECOMBINASES_1"/>
    <property type="match status" value="1"/>
</dbReference>
<dbReference type="InterPro" id="IPR036162">
    <property type="entry name" value="Resolvase-like_N_sf"/>
</dbReference>
<dbReference type="InterPro" id="IPR006120">
    <property type="entry name" value="Resolvase_HTH_dom"/>
</dbReference>
<feature type="active site" description="O-(5'-phospho-DNA)-serine intermediate" evidence="5 6">
    <location>
        <position position="9"/>
    </location>
</feature>
<organism evidence="8 9">
    <name type="scientific">Aneurinibacillus danicus</name>
    <dbReference type="NCBI Taxonomy" id="267746"/>
    <lineage>
        <taxon>Bacteria</taxon>
        <taxon>Bacillati</taxon>
        <taxon>Bacillota</taxon>
        <taxon>Bacilli</taxon>
        <taxon>Bacillales</taxon>
        <taxon>Paenibacillaceae</taxon>
        <taxon>Aneurinibacillus group</taxon>
        <taxon>Aneurinibacillus</taxon>
    </lineage>
</organism>
<evidence type="ECO:0000256" key="4">
    <source>
        <dbReference type="ARBA" id="ARBA00023172"/>
    </source>
</evidence>
<evidence type="ECO:0000313" key="8">
    <source>
        <dbReference type="EMBL" id="GEN35942.1"/>
    </source>
</evidence>
<dbReference type="PROSITE" id="PS00398">
    <property type="entry name" value="RECOMBINASES_2"/>
    <property type="match status" value="1"/>
</dbReference>
<keyword evidence="3" id="KW-0238">DNA-binding</keyword>
<dbReference type="FunFam" id="3.40.50.1390:FF:000001">
    <property type="entry name" value="DNA recombinase"/>
    <property type="match status" value="1"/>
</dbReference>
<keyword evidence="9" id="KW-1185">Reference proteome</keyword>
<accession>A0A511VFC5</accession>
<evidence type="ECO:0000256" key="2">
    <source>
        <dbReference type="ARBA" id="ARBA00022908"/>
    </source>
</evidence>
<dbReference type="EMBL" id="BJXX01000159">
    <property type="protein sequence ID" value="GEN35942.1"/>
    <property type="molecule type" value="Genomic_DNA"/>
</dbReference>
<dbReference type="GO" id="GO:0000150">
    <property type="term" value="F:DNA strand exchange activity"/>
    <property type="evidence" value="ECO:0007669"/>
    <property type="project" value="InterPro"/>
</dbReference>
<dbReference type="InterPro" id="IPR050639">
    <property type="entry name" value="SSR_resolvase"/>
</dbReference>
<proteinExistence type="inferred from homology"/>